<comment type="subcellular location">
    <subcellularLocation>
        <location evidence="4">Cytoplasm</location>
    </subcellularLocation>
</comment>
<evidence type="ECO:0000256" key="10">
    <source>
        <dbReference type="ARBA" id="ARBA00022801"/>
    </source>
</evidence>
<keyword evidence="10 12" id="KW-0378">Hydrolase</keyword>
<evidence type="ECO:0000256" key="5">
    <source>
        <dbReference type="ARBA" id="ARBA00007383"/>
    </source>
</evidence>
<dbReference type="InterPro" id="IPR022898">
    <property type="entry name" value="RNase_HII"/>
</dbReference>
<dbReference type="PROSITE" id="PS51975">
    <property type="entry name" value="RNASE_H_2"/>
    <property type="match status" value="1"/>
</dbReference>
<feature type="binding site" evidence="12">
    <location>
        <position position="25"/>
    </location>
    <ligand>
        <name>a divalent metal cation</name>
        <dbReference type="ChEBI" id="CHEBI:60240"/>
    </ligand>
</feature>
<dbReference type="InterPro" id="IPR036397">
    <property type="entry name" value="RNaseH_sf"/>
</dbReference>
<dbReference type="PANTHER" id="PTHR10954">
    <property type="entry name" value="RIBONUCLEASE H2 SUBUNIT A"/>
    <property type="match status" value="1"/>
</dbReference>
<protein>
    <recommendedName>
        <fullName evidence="13">Ribonuclease</fullName>
        <ecNumber evidence="13">3.1.26.4</ecNumber>
    </recommendedName>
</protein>
<dbReference type="GO" id="GO:0032299">
    <property type="term" value="C:ribonuclease H2 complex"/>
    <property type="evidence" value="ECO:0007669"/>
    <property type="project" value="TreeGrafter"/>
</dbReference>
<dbReference type="PANTHER" id="PTHR10954:SF18">
    <property type="entry name" value="RIBONUCLEASE HII"/>
    <property type="match status" value="1"/>
</dbReference>
<evidence type="ECO:0000256" key="4">
    <source>
        <dbReference type="ARBA" id="ARBA00004496"/>
    </source>
</evidence>
<dbReference type="GO" id="GO:0043137">
    <property type="term" value="P:DNA replication, removal of RNA primer"/>
    <property type="evidence" value="ECO:0007669"/>
    <property type="project" value="TreeGrafter"/>
</dbReference>
<comment type="cofactor">
    <cofactor evidence="12">
        <name>Mn(2+)</name>
        <dbReference type="ChEBI" id="CHEBI:29035"/>
    </cofactor>
    <cofactor evidence="12">
        <name>Mg(2+)</name>
        <dbReference type="ChEBI" id="CHEBI:18420"/>
    </cofactor>
    <text evidence="12">Manganese or magnesium. Binds 1 divalent metal ion per monomer in the absence of substrate. May bind a second metal ion after substrate binding.</text>
</comment>
<comment type="function">
    <text evidence="3 13">Endonuclease that specifically degrades the RNA of RNA-DNA hybrids.</text>
</comment>
<evidence type="ECO:0000256" key="12">
    <source>
        <dbReference type="PROSITE-ProRule" id="PRU01319"/>
    </source>
</evidence>
<keyword evidence="6" id="KW-0963">Cytoplasm</keyword>
<comment type="similarity">
    <text evidence="5 13">Belongs to the RNase HII family.</text>
</comment>
<evidence type="ECO:0000256" key="9">
    <source>
        <dbReference type="ARBA" id="ARBA00022759"/>
    </source>
</evidence>
<evidence type="ECO:0000259" key="14">
    <source>
        <dbReference type="PROSITE" id="PS51975"/>
    </source>
</evidence>
<evidence type="ECO:0000256" key="2">
    <source>
        <dbReference type="ARBA" id="ARBA00001946"/>
    </source>
</evidence>
<comment type="caution">
    <text evidence="15">The sequence shown here is derived from an EMBL/GenBank/DDBJ whole genome shotgun (WGS) entry which is preliminary data.</text>
</comment>
<dbReference type="Gene3D" id="3.30.420.10">
    <property type="entry name" value="Ribonuclease H-like superfamily/Ribonuclease H"/>
    <property type="match status" value="1"/>
</dbReference>
<reference evidence="16" key="1">
    <citation type="submission" date="2017-09" db="EMBL/GenBank/DDBJ databases">
        <title>Depth-based differentiation of microbial function through sediment-hosted aquifers and enrichment of novel symbionts in the deep terrestrial subsurface.</title>
        <authorList>
            <person name="Probst A.J."/>
            <person name="Ladd B."/>
            <person name="Jarett J.K."/>
            <person name="Geller-Mcgrath D.E."/>
            <person name="Sieber C.M.K."/>
            <person name="Emerson J.B."/>
            <person name="Anantharaman K."/>
            <person name="Thomas B.C."/>
            <person name="Malmstrom R."/>
            <person name="Stieglmeier M."/>
            <person name="Klingl A."/>
            <person name="Woyke T."/>
            <person name="Ryan C.M."/>
            <person name="Banfield J.F."/>
        </authorList>
    </citation>
    <scope>NUCLEOTIDE SEQUENCE [LARGE SCALE GENOMIC DNA]</scope>
</reference>
<feature type="binding site" evidence="12">
    <location>
        <position position="128"/>
    </location>
    <ligand>
        <name>a divalent metal cation</name>
        <dbReference type="ChEBI" id="CHEBI:60240"/>
    </ligand>
</feature>
<evidence type="ECO:0000313" key="16">
    <source>
        <dbReference type="Proteomes" id="UP000229236"/>
    </source>
</evidence>
<dbReference type="GO" id="GO:0005737">
    <property type="term" value="C:cytoplasm"/>
    <property type="evidence" value="ECO:0007669"/>
    <property type="project" value="UniProtKB-SubCell"/>
</dbReference>
<dbReference type="NCBIfam" id="NF000595">
    <property type="entry name" value="PRK00015.1-3"/>
    <property type="match status" value="1"/>
</dbReference>
<comment type="cofactor">
    <cofactor evidence="2">
        <name>Mg(2+)</name>
        <dbReference type="ChEBI" id="CHEBI:18420"/>
    </cofactor>
</comment>
<dbReference type="GO" id="GO:0006298">
    <property type="term" value="P:mismatch repair"/>
    <property type="evidence" value="ECO:0007669"/>
    <property type="project" value="TreeGrafter"/>
</dbReference>
<evidence type="ECO:0000256" key="11">
    <source>
        <dbReference type="ARBA" id="ARBA00023211"/>
    </source>
</evidence>
<dbReference type="GO" id="GO:0003723">
    <property type="term" value="F:RNA binding"/>
    <property type="evidence" value="ECO:0007669"/>
    <property type="project" value="UniProtKB-UniRule"/>
</dbReference>
<evidence type="ECO:0000256" key="6">
    <source>
        <dbReference type="ARBA" id="ARBA00022490"/>
    </source>
</evidence>
<keyword evidence="7 12" id="KW-0540">Nuclease</keyword>
<dbReference type="GO" id="GO:0046872">
    <property type="term" value="F:metal ion binding"/>
    <property type="evidence" value="ECO:0007669"/>
    <property type="project" value="UniProtKB-KW"/>
</dbReference>
<dbReference type="CDD" id="cd07182">
    <property type="entry name" value="RNase_HII_bacteria_HII_like"/>
    <property type="match status" value="1"/>
</dbReference>
<evidence type="ECO:0000256" key="1">
    <source>
        <dbReference type="ARBA" id="ARBA00000077"/>
    </source>
</evidence>
<dbReference type="EMBL" id="PFTM01000052">
    <property type="protein sequence ID" value="PJB82700.1"/>
    <property type="molecule type" value="Genomic_DNA"/>
</dbReference>
<accession>A0A2M8D6W4</accession>
<dbReference type="Pfam" id="PF01351">
    <property type="entry name" value="RNase_HII"/>
    <property type="match status" value="1"/>
</dbReference>
<dbReference type="InterPro" id="IPR012337">
    <property type="entry name" value="RNaseH-like_sf"/>
</dbReference>
<keyword evidence="8 12" id="KW-0479">Metal-binding</keyword>
<dbReference type="InterPro" id="IPR024567">
    <property type="entry name" value="RNase_HII/HIII_dom"/>
</dbReference>
<dbReference type="SUPFAM" id="SSF53098">
    <property type="entry name" value="Ribonuclease H-like"/>
    <property type="match status" value="1"/>
</dbReference>
<dbReference type="EC" id="3.1.26.4" evidence="13"/>
<comment type="catalytic activity">
    <reaction evidence="1 12 13">
        <text>Endonucleolytic cleavage to 5'-phosphomonoester.</text>
        <dbReference type="EC" id="3.1.26.4"/>
    </reaction>
</comment>
<proteinExistence type="inferred from homology"/>
<dbReference type="GO" id="GO:0004523">
    <property type="term" value="F:RNA-DNA hybrid ribonuclease activity"/>
    <property type="evidence" value="ECO:0007669"/>
    <property type="project" value="UniProtKB-UniRule"/>
</dbReference>
<sequence length="219" mass="24303">MFSGLNIGMIESMDMRQHYTIGVDEAGRGPLAGPVSVGAVAVSRALSPAFRTIFRDIKESKQINEKKREEWFAKLVDAREKGILDFSVMMVGAPTIDRVGIVQAIRSALLRALLRLGNDPDTCRVLLDGSLRAPAVYFNQTTIIRGDETKRIIAAASVAAKVARDRKMERLALRFPDYGFERHKGYGTEDHIARIRTYGIVEGVHRRSFLGDRISDGSP</sequence>
<feature type="domain" description="RNase H type-2" evidence="14">
    <location>
        <begin position="18"/>
        <end position="219"/>
    </location>
</feature>
<dbReference type="Proteomes" id="UP000229236">
    <property type="component" value="Unassembled WGS sequence"/>
</dbReference>
<gene>
    <name evidence="15" type="ORF">CO088_02970</name>
</gene>
<evidence type="ECO:0000256" key="7">
    <source>
        <dbReference type="ARBA" id="ARBA00022722"/>
    </source>
</evidence>
<keyword evidence="9 12" id="KW-0255">Endonuclease</keyword>
<dbReference type="AlphaFoldDB" id="A0A2M8D6W4"/>
<evidence type="ECO:0000256" key="3">
    <source>
        <dbReference type="ARBA" id="ARBA00004065"/>
    </source>
</evidence>
<evidence type="ECO:0000256" key="8">
    <source>
        <dbReference type="ARBA" id="ARBA00022723"/>
    </source>
</evidence>
<name>A0A2M8D6W4_9BACT</name>
<evidence type="ECO:0000256" key="13">
    <source>
        <dbReference type="RuleBase" id="RU003515"/>
    </source>
</evidence>
<dbReference type="InterPro" id="IPR001352">
    <property type="entry name" value="RNase_HII/HIII"/>
</dbReference>
<evidence type="ECO:0000313" key="15">
    <source>
        <dbReference type="EMBL" id="PJB82700.1"/>
    </source>
</evidence>
<organism evidence="15 16">
    <name type="scientific">Candidatus Yonathbacteria bacterium CG_4_9_14_0_8_um_filter_46_47</name>
    <dbReference type="NCBI Taxonomy" id="1975106"/>
    <lineage>
        <taxon>Bacteria</taxon>
        <taxon>Candidatus Yonathiibacteriota</taxon>
    </lineage>
</organism>
<keyword evidence="11" id="KW-0464">Manganese</keyword>
<feature type="binding site" evidence="12">
    <location>
        <position position="24"/>
    </location>
    <ligand>
        <name>a divalent metal cation</name>
        <dbReference type="ChEBI" id="CHEBI:60240"/>
    </ligand>
</feature>